<gene>
    <name evidence="2" type="ORF">CERSUDRAFT_74374</name>
</gene>
<feature type="region of interest" description="Disordered" evidence="1">
    <location>
        <begin position="1"/>
        <end position="31"/>
    </location>
</feature>
<dbReference type="EMBL" id="KB445798">
    <property type="protein sequence ID" value="EMD36394.1"/>
    <property type="molecule type" value="Genomic_DNA"/>
</dbReference>
<feature type="compositionally biased region" description="Basic and acidic residues" evidence="1">
    <location>
        <begin position="11"/>
        <end position="31"/>
    </location>
</feature>
<reference evidence="2 3" key="1">
    <citation type="journal article" date="2012" name="Proc. Natl. Acad. Sci. U.S.A.">
        <title>Comparative genomics of Ceriporiopsis subvermispora and Phanerochaete chrysosporium provide insight into selective ligninolysis.</title>
        <authorList>
            <person name="Fernandez-Fueyo E."/>
            <person name="Ruiz-Duenas F.J."/>
            <person name="Ferreira P."/>
            <person name="Floudas D."/>
            <person name="Hibbett D.S."/>
            <person name="Canessa P."/>
            <person name="Larrondo L.F."/>
            <person name="James T.Y."/>
            <person name="Seelenfreund D."/>
            <person name="Lobos S."/>
            <person name="Polanco R."/>
            <person name="Tello M."/>
            <person name="Honda Y."/>
            <person name="Watanabe T."/>
            <person name="Watanabe T."/>
            <person name="Ryu J.S."/>
            <person name="Kubicek C.P."/>
            <person name="Schmoll M."/>
            <person name="Gaskell J."/>
            <person name="Hammel K.E."/>
            <person name="St John F.J."/>
            <person name="Vanden Wymelenberg A."/>
            <person name="Sabat G."/>
            <person name="Splinter BonDurant S."/>
            <person name="Syed K."/>
            <person name="Yadav J.S."/>
            <person name="Doddapaneni H."/>
            <person name="Subramanian V."/>
            <person name="Lavin J.L."/>
            <person name="Oguiza J.A."/>
            <person name="Perez G."/>
            <person name="Pisabarro A.G."/>
            <person name="Ramirez L."/>
            <person name="Santoyo F."/>
            <person name="Master E."/>
            <person name="Coutinho P.M."/>
            <person name="Henrissat B."/>
            <person name="Lombard V."/>
            <person name="Magnuson J.K."/>
            <person name="Kuees U."/>
            <person name="Hori C."/>
            <person name="Igarashi K."/>
            <person name="Samejima M."/>
            <person name="Held B.W."/>
            <person name="Barry K.W."/>
            <person name="LaButti K.M."/>
            <person name="Lapidus A."/>
            <person name="Lindquist E.A."/>
            <person name="Lucas S.M."/>
            <person name="Riley R."/>
            <person name="Salamov A.A."/>
            <person name="Hoffmeister D."/>
            <person name="Schwenk D."/>
            <person name="Hadar Y."/>
            <person name="Yarden O."/>
            <person name="de Vries R.P."/>
            <person name="Wiebenga A."/>
            <person name="Stenlid J."/>
            <person name="Eastwood D."/>
            <person name="Grigoriev I.V."/>
            <person name="Berka R.M."/>
            <person name="Blanchette R.A."/>
            <person name="Kersten P."/>
            <person name="Martinez A.T."/>
            <person name="Vicuna R."/>
            <person name="Cullen D."/>
        </authorList>
    </citation>
    <scope>NUCLEOTIDE SEQUENCE [LARGE SCALE GENOMIC DNA]</scope>
    <source>
        <strain evidence="2 3">B</strain>
    </source>
</reference>
<dbReference type="HOGENOM" id="CLU_103002_0_0_1"/>
<organism evidence="2 3">
    <name type="scientific">Ceriporiopsis subvermispora (strain B)</name>
    <name type="common">White-rot fungus</name>
    <name type="synonym">Gelatoporia subvermispora</name>
    <dbReference type="NCBI Taxonomy" id="914234"/>
    <lineage>
        <taxon>Eukaryota</taxon>
        <taxon>Fungi</taxon>
        <taxon>Dikarya</taxon>
        <taxon>Basidiomycota</taxon>
        <taxon>Agaricomycotina</taxon>
        <taxon>Agaricomycetes</taxon>
        <taxon>Polyporales</taxon>
        <taxon>Gelatoporiaceae</taxon>
        <taxon>Gelatoporia</taxon>
    </lineage>
</organism>
<evidence type="ECO:0000256" key="1">
    <source>
        <dbReference type="SAM" id="MobiDB-lite"/>
    </source>
</evidence>
<evidence type="ECO:0000313" key="3">
    <source>
        <dbReference type="Proteomes" id="UP000016930"/>
    </source>
</evidence>
<dbReference type="STRING" id="914234.M2PJM1"/>
<dbReference type="Proteomes" id="UP000016930">
    <property type="component" value="Unassembled WGS sequence"/>
</dbReference>
<sequence length="227" mass="27183">MARGRKPKYHTNAERKAARKERKEVYKKTERARTLRQCQNRRAYIRRMAHRKSPFMNWSPPSLPRALLDMARQYIVVKESDDLDDLPCLGIWHSPYEICLPPRDVMDAFKDDKYIVEKMNFKFWGDMVEAGLERLRVAREDGAQLEVKIEAEVAERLFRWITDWSHKEHITANKLWDLAMSWNARIIAVLYKDLESCRKGVDYCSAYEKRVLAWQNLNWVRFAFLER</sequence>
<keyword evidence="3" id="KW-1185">Reference proteome</keyword>
<name>M2PJM1_CERS8</name>
<proteinExistence type="predicted"/>
<dbReference type="AlphaFoldDB" id="M2PJM1"/>
<protein>
    <submittedName>
        <fullName evidence="2">Uncharacterized protein</fullName>
    </submittedName>
</protein>
<accession>M2PJM1</accession>
<evidence type="ECO:0000313" key="2">
    <source>
        <dbReference type="EMBL" id="EMD36394.1"/>
    </source>
</evidence>